<sequence>MLDQHHCGAMQHFSPGRQMEETARQKTISRTALRQPTDAIVSCRPYSSGGDGRMAEGVMRNFSSDGAYIETDRPFTPGTILIVRMIRYPTMTVDPETDERPRLICLAEVRWIQERMDDGRPCYGMGLRYID</sequence>
<dbReference type="RefSeq" id="WP_155313676.1">
    <property type="nucleotide sequence ID" value="NZ_AP021876.1"/>
</dbReference>
<gene>
    <name evidence="2" type="ORF">DSCO28_66350</name>
</gene>
<dbReference type="Proteomes" id="UP000425960">
    <property type="component" value="Chromosome"/>
</dbReference>
<feature type="domain" description="PilZ" evidence="1">
    <location>
        <begin position="37"/>
        <end position="129"/>
    </location>
</feature>
<reference evidence="2 3" key="1">
    <citation type="submission" date="2019-11" db="EMBL/GenBank/DDBJ databases">
        <title>Comparative genomics of hydrocarbon-degrading Desulfosarcina strains.</title>
        <authorList>
            <person name="Watanabe M."/>
            <person name="Kojima H."/>
            <person name="Fukui M."/>
        </authorList>
    </citation>
    <scope>NUCLEOTIDE SEQUENCE [LARGE SCALE GENOMIC DNA]</scope>
    <source>
        <strain evidence="2 3">28bB2T</strain>
    </source>
</reference>
<evidence type="ECO:0000313" key="2">
    <source>
        <dbReference type="EMBL" id="BBO86069.1"/>
    </source>
</evidence>
<name>A0A5K8A0K0_9BACT</name>
<evidence type="ECO:0000313" key="3">
    <source>
        <dbReference type="Proteomes" id="UP000425960"/>
    </source>
</evidence>
<dbReference type="EMBL" id="AP021876">
    <property type="protein sequence ID" value="BBO86069.1"/>
    <property type="molecule type" value="Genomic_DNA"/>
</dbReference>
<dbReference type="AlphaFoldDB" id="A0A5K8A0K0"/>
<dbReference type="Pfam" id="PF07238">
    <property type="entry name" value="PilZ"/>
    <property type="match status" value="1"/>
</dbReference>
<organism evidence="2 3">
    <name type="scientific">Desulfosarcina ovata subsp. sediminis</name>
    <dbReference type="NCBI Taxonomy" id="885957"/>
    <lineage>
        <taxon>Bacteria</taxon>
        <taxon>Pseudomonadati</taxon>
        <taxon>Thermodesulfobacteriota</taxon>
        <taxon>Desulfobacteria</taxon>
        <taxon>Desulfobacterales</taxon>
        <taxon>Desulfosarcinaceae</taxon>
        <taxon>Desulfosarcina</taxon>
    </lineage>
</organism>
<accession>A0A5K8A0K0</accession>
<dbReference type="GO" id="GO:0035438">
    <property type="term" value="F:cyclic-di-GMP binding"/>
    <property type="evidence" value="ECO:0007669"/>
    <property type="project" value="InterPro"/>
</dbReference>
<evidence type="ECO:0000259" key="1">
    <source>
        <dbReference type="Pfam" id="PF07238"/>
    </source>
</evidence>
<dbReference type="InterPro" id="IPR009875">
    <property type="entry name" value="PilZ_domain"/>
</dbReference>
<proteinExistence type="predicted"/>
<dbReference type="Gene3D" id="2.40.10.220">
    <property type="entry name" value="predicted glycosyltransferase like domains"/>
    <property type="match status" value="1"/>
</dbReference>
<protein>
    <recommendedName>
        <fullName evidence="1">PilZ domain-containing protein</fullName>
    </recommendedName>
</protein>
<dbReference type="KEGG" id="dov:DSCO28_66350"/>